<dbReference type="Pfam" id="PF19741">
    <property type="entry name" value="DUF6230"/>
    <property type="match status" value="1"/>
</dbReference>
<protein>
    <submittedName>
        <fullName evidence="1">Putative cholesterol esterase</fullName>
    </submittedName>
</protein>
<dbReference type="EMBL" id="BANT01000006">
    <property type="protein sequence ID" value="GAC56427.1"/>
    <property type="molecule type" value="Genomic_DNA"/>
</dbReference>
<dbReference type="AlphaFoldDB" id="L7L8Q0"/>
<dbReference type="OrthoDB" id="4381945at2"/>
<sequence>MKAKQKKTKRVRQTRPKIFVPALILGLGVTTAMGVGMVRGDVPVQMAVSGENFQATLSSLEGTDVAVYPRAIETTRNGRIETVVVTMGTATLTDLCLAMSAPNLPGVGTVTMVIKAPGPSTKAIDMMMDVDGLGASMTLTNAVVGSAQAAVDSESSELATAIAAPSASILDVGADVQAMRAAKLTVDGAKVSLSREANPCGGVASGDSGGGN</sequence>
<proteinExistence type="predicted"/>
<accession>L7L8Q0</accession>
<evidence type="ECO:0000313" key="1">
    <source>
        <dbReference type="EMBL" id="GAC56427.1"/>
    </source>
</evidence>
<dbReference type="InterPro" id="IPR046198">
    <property type="entry name" value="DUF6230"/>
</dbReference>
<keyword evidence="2" id="KW-1185">Reference proteome</keyword>
<evidence type="ECO:0000313" key="2">
    <source>
        <dbReference type="Proteomes" id="UP000053405"/>
    </source>
</evidence>
<name>L7L8Q0_9ACTN</name>
<gene>
    <name evidence="1" type="ORF">GOHSU_06_00390</name>
</gene>
<reference evidence="1 2" key="1">
    <citation type="submission" date="2012-12" db="EMBL/GenBank/DDBJ databases">
        <title>Whole genome shotgun sequence of Gordonia hirsuta NBRC 16056.</title>
        <authorList>
            <person name="Isaki-Nakamura S."/>
            <person name="Hosoyama A."/>
            <person name="Tsuchikane K."/>
            <person name="Katsumata H."/>
            <person name="Baba S."/>
            <person name="Yamazaki S."/>
            <person name="Fujita N."/>
        </authorList>
    </citation>
    <scope>NUCLEOTIDE SEQUENCE [LARGE SCALE GENOMIC DNA]</scope>
    <source>
        <strain evidence="1 2">NBRC 16056</strain>
    </source>
</reference>
<dbReference type="STRING" id="1121927.GOHSU_06_00390"/>
<dbReference type="Proteomes" id="UP000053405">
    <property type="component" value="Unassembled WGS sequence"/>
</dbReference>
<organism evidence="1 2">
    <name type="scientific">Gordonia hirsuta DSM 44140 = NBRC 16056</name>
    <dbReference type="NCBI Taxonomy" id="1121927"/>
    <lineage>
        <taxon>Bacteria</taxon>
        <taxon>Bacillati</taxon>
        <taxon>Actinomycetota</taxon>
        <taxon>Actinomycetes</taxon>
        <taxon>Mycobacteriales</taxon>
        <taxon>Gordoniaceae</taxon>
        <taxon>Gordonia</taxon>
    </lineage>
</organism>
<comment type="caution">
    <text evidence="1">The sequence shown here is derived from an EMBL/GenBank/DDBJ whole genome shotgun (WGS) entry which is preliminary data.</text>
</comment>
<dbReference type="RefSeq" id="WP_005936673.1">
    <property type="nucleotide sequence ID" value="NZ_ATVK01000042.1"/>
</dbReference>